<name>A0A0F9ASR5_9ZZZZ</name>
<proteinExistence type="predicted"/>
<accession>A0A0F9ASR5</accession>
<comment type="caution">
    <text evidence="1">The sequence shown here is derived from an EMBL/GenBank/DDBJ whole genome shotgun (WGS) entry which is preliminary data.</text>
</comment>
<evidence type="ECO:0008006" key="2">
    <source>
        <dbReference type="Google" id="ProtNLM"/>
    </source>
</evidence>
<dbReference type="EMBL" id="LAZR01041233">
    <property type="protein sequence ID" value="KKL12490.1"/>
    <property type="molecule type" value="Genomic_DNA"/>
</dbReference>
<protein>
    <recommendedName>
        <fullName evidence="2">Phage portal protein</fullName>
    </recommendedName>
</protein>
<sequence>MLNEKEIDQLADHQKRTFSNQRDNDILDKDIIRQQHIIDAQKDKKLQVRPVGTGYGKLVSAQNRSYLSAAPFIAYTAPRDTLKAYAEELEAATQAMWGLSGAWLAWLRSIRDVVDVGRGWLLIHHLPKLWKGPEWEQGNTPDREYDDRLTELKLANWPIVARHIDVRDCWPTLTLKREVDQVVSIGEMTARQTKEAFGSRFGAEKDTDKLKVISYADWTHMRTIIAKHGGIAGFGGTPAQEAIDPWEHKMGMNPYVLMEAPPLSENDEGTVWEGSVAALRYLIPEMDGALTDMRHNTRKAARAQRVFTLDLEDRRTGSTDKTSNSDVINITPDGDIVLGLKESMALLGAPPTNPDITGFMAIARSFTQENAVRATLLGISENASESGVEYNTKSQIAQNDFGPAI</sequence>
<reference evidence="1" key="1">
    <citation type="journal article" date="2015" name="Nature">
        <title>Complex archaea that bridge the gap between prokaryotes and eukaryotes.</title>
        <authorList>
            <person name="Spang A."/>
            <person name="Saw J.H."/>
            <person name="Jorgensen S.L."/>
            <person name="Zaremba-Niedzwiedzka K."/>
            <person name="Martijn J."/>
            <person name="Lind A.E."/>
            <person name="van Eijk R."/>
            <person name="Schleper C."/>
            <person name="Guy L."/>
            <person name="Ettema T.J."/>
        </authorList>
    </citation>
    <scope>NUCLEOTIDE SEQUENCE</scope>
</reference>
<feature type="non-terminal residue" evidence="1">
    <location>
        <position position="405"/>
    </location>
</feature>
<gene>
    <name evidence="1" type="ORF">LCGC14_2535250</name>
</gene>
<organism evidence="1">
    <name type="scientific">marine sediment metagenome</name>
    <dbReference type="NCBI Taxonomy" id="412755"/>
    <lineage>
        <taxon>unclassified sequences</taxon>
        <taxon>metagenomes</taxon>
        <taxon>ecological metagenomes</taxon>
    </lineage>
</organism>
<dbReference type="AlphaFoldDB" id="A0A0F9ASR5"/>
<evidence type="ECO:0000313" key="1">
    <source>
        <dbReference type="EMBL" id="KKL12490.1"/>
    </source>
</evidence>